<dbReference type="Pfam" id="PF26111">
    <property type="entry name" value="Ig_Mok13"/>
    <property type="match status" value="1"/>
</dbReference>
<evidence type="ECO:0000256" key="4">
    <source>
        <dbReference type="ARBA" id="ARBA00022679"/>
    </source>
</evidence>
<dbReference type="GeneID" id="63780869"/>
<evidence type="ECO:0000259" key="10">
    <source>
        <dbReference type="SMART" id="SM00642"/>
    </source>
</evidence>
<dbReference type="Pfam" id="PF08323">
    <property type="entry name" value="Glyco_transf_5"/>
    <property type="match status" value="1"/>
</dbReference>
<dbReference type="InterPro" id="IPR017853">
    <property type="entry name" value="GH"/>
</dbReference>
<dbReference type="SUPFAM" id="SSF51445">
    <property type="entry name" value="(Trans)glycosidases"/>
    <property type="match status" value="1"/>
</dbReference>
<proteinExistence type="inferred from homology"/>
<dbReference type="EC" id="2.4.1.183" evidence="2"/>
<keyword evidence="8" id="KW-0472">Membrane</keyword>
<reference evidence="11 12" key="1">
    <citation type="submission" date="2016-07" db="EMBL/GenBank/DDBJ databases">
        <title>Pervasive Adenine N6-methylation of Active Genes in Fungi.</title>
        <authorList>
            <consortium name="DOE Joint Genome Institute"/>
            <person name="Mondo S.J."/>
            <person name="Dannebaum R.O."/>
            <person name="Kuo R.C."/>
            <person name="Labutti K."/>
            <person name="Haridas S."/>
            <person name="Kuo A."/>
            <person name="Salamov A."/>
            <person name="Ahrendt S.R."/>
            <person name="Lipzen A."/>
            <person name="Sullivan W."/>
            <person name="Andreopoulos W.B."/>
            <person name="Clum A."/>
            <person name="Lindquist E."/>
            <person name="Daum C."/>
            <person name="Ramamoorthy G.K."/>
            <person name="Gryganskyi A."/>
            <person name="Culley D."/>
            <person name="Magnuson J.K."/>
            <person name="James T.Y."/>
            <person name="O'Malley M.A."/>
            <person name="Stajich J.E."/>
            <person name="Spatafora J.W."/>
            <person name="Visel A."/>
            <person name="Grigoriev I.V."/>
        </authorList>
    </citation>
    <scope>NUCLEOTIDE SEQUENCE [LARGE SCALE GENOMIC DNA]</scope>
    <source>
        <strain evidence="11 12">CBS 129021</strain>
    </source>
</reference>
<feature type="transmembrane region" description="Helical" evidence="8">
    <location>
        <begin position="2143"/>
        <end position="2162"/>
    </location>
</feature>
<dbReference type="SMART" id="SM00642">
    <property type="entry name" value="Aamy"/>
    <property type="match status" value="1"/>
</dbReference>
<organism evidence="11 12">
    <name type="scientific">Pseudomassariella vexata</name>
    <dbReference type="NCBI Taxonomy" id="1141098"/>
    <lineage>
        <taxon>Eukaryota</taxon>
        <taxon>Fungi</taxon>
        <taxon>Dikarya</taxon>
        <taxon>Ascomycota</taxon>
        <taxon>Pezizomycotina</taxon>
        <taxon>Sordariomycetes</taxon>
        <taxon>Xylariomycetidae</taxon>
        <taxon>Amphisphaeriales</taxon>
        <taxon>Pseudomassariaceae</taxon>
        <taxon>Pseudomassariella</taxon>
    </lineage>
</organism>
<feature type="transmembrane region" description="Helical" evidence="8">
    <location>
        <begin position="2096"/>
        <end position="2123"/>
    </location>
</feature>
<protein>
    <recommendedName>
        <fullName evidence="2">alpha-1,3-glucan synthase</fullName>
        <ecNumber evidence="2">2.4.1.183</ecNumber>
    </recommendedName>
</protein>
<dbReference type="OrthoDB" id="512920at2759"/>
<dbReference type="InterPro" id="IPR058655">
    <property type="entry name" value="Mok11-14/Ags1-like"/>
</dbReference>
<dbReference type="Pfam" id="PF26122">
    <property type="entry name" value="CBM_Mok13"/>
    <property type="match status" value="1"/>
</dbReference>
<dbReference type="GO" id="GO:0009277">
    <property type="term" value="C:fungal-type cell wall"/>
    <property type="evidence" value="ECO:0007669"/>
    <property type="project" value="TreeGrafter"/>
</dbReference>
<comment type="catalytic activity">
    <reaction evidence="6">
        <text>[(1-&gt;3)-alpha-D-glucosyl](n) + UDP-alpha-D-glucose = [(1-&gt;3)-alpha-D-glucosyl](n+1) + UDP + H(+)</text>
        <dbReference type="Rhea" id="RHEA:19749"/>
        <dbReference type="Rhea" id="RHEA-COMP:11150"/>
        <dbReference type="Rhea" id="RHEA-COMP:11151"/>
        <dbReference type="ChEBI" id="CHEBI:15378"/>
        <dbReference type="ChEBI" id="CHEBI:28100"/>
        <dbReference type="ChEBI" id="CHEBI:58223"/>
        <dbReference type="ChEBI" id="CHEBI:58885"/>
        <dbReference type="EC" id="2.4.1.183"/>
    </reaction>
</comment>
<feature type="domain" description="Glycosyl hydrolase family 13 catalytic" evidence="10">
    <location>
        <begin position="61"/>
        <end position="511"/>
    </location>
</feature>
<accession>A0A1Y2D5Y0</accession>
<evidence type="ECO:0000313" key="12">
    <source>
        <dbReference type="Proteomes" id="UP000193689"/>
    </source>
</evidence>
<evidence type="ECO:0000256" key="7">
    <source>
        <dbReference type="SAM" id="MobiDB-lite"/>
    </source>
</evidence>
<feature type="chain" id="PRO_5012847421" description="alpha-1,3-glucan synthase" evidence="9">
    <location>
        <begin position="17"/>
        <end position="2352"/>
    </location>
</feature>
<feature type="transmembrane region" description="Helical" evidence="8">
    <location>
        <begin position="2018"/>
        <end position="2041"/>
    </location>
</feature>
<evidence type="ECO:0000313" key="11">
    <source>
        <dbReference type="EMBL" id="ORY54718.1"/>
    </source>
</evidence>
<dbReference type="InterPro" id="IPR006047">
    <property type="entry name" value="GH13_cat_dom"/>
</dbReference>
<dbReference type="InterPro" id="IPR058657">
    <property type="entry name" value="Mok11-13/Ags1-like_Ig"/>
</dbReference>
<keyword evidence="8" id="KW-0812">Transmembrane</keyword>
<gene>
    <name evidence="11" type="ORF">BCR38DRAFT_491406</name>
</gene>
<feature type="compositionally biased region" description="Low complexity" evidence="7">
    <location>
        <begin position="1845"/>
        <end position="1863"/>
    </location>
</feature>
<evidence type="ECO:0000256" key="2">
    <source>
        <dbReference type="ARBA" id="ARBA00012688"/>
    </source>
</evidence>
<dbReference type="RefSeq" id="XP_040709300.1">
    <property type="nucleotide sequence ID" value="XM_040864657.1"/>
</dbReference>
<dbReference type="EMBL" id="MCFJ01000032">
    <property type="protein sequence ID" value="ORY54718.1"/>
    <property type="molecule type" value="Genomic_DNA"/>
</dbReference>
<feature type="transmembrane region" description="Helical" evidence="8">
    <location>
        <begin position="1986"/>
        <end position="2006"/>
    </location>
</feature>
<feature type="transmembrane region" description="Helical" evidence="8">
    <location>
        <begin position="1072"/>
        <end position="1093"/>
    </location>
</feature>
<dbReference type="FunFam" id="3.20.20.80:FF:000073">
    <property type="entry name" value="Alpha-1,3-glucan synthase Ags2"/>
    <property type="match status" value="1"/>
</dbReference>
<feature type="transmembrane region" description="Helical" evidence="8">
    <location>
        <begin position="2205"/>
        <end position="2222"/>
    </location>
</feature>
<keyword evidence="12" id="KW-1185">Reference proteome</keyword>
<feature type="transmembrane region" description="Helical" evidence="8">
    <location>
        <begin position="2321"/>
        <end position="2341"/>
    </location>
</feature>
<feature type="region of interest" description="Disordered" evidence="7">
    <location>
        <begin position="1845"/>
        <end position="1895"/>
    </location>
</feature>
<feature type="signal peptide" evidence="9">
    <location>
        <begin position="1"/>
        <end position="16"/>
    </location>
</feature>
<comment type="caution">
    <text evidence="11">The sequence shown here is derived from an EMBL/GenBank/DDBJ whole genome shotgun (WGS) entry which is preliminary data.</text>
</comment>
<dbReference type="InterPro" id="IPR058656">
    <property type="entry name" value="Mok11-13/Ags1-like_GH"/>
</dbReference>
<dbReference type="FunFam" id="3.40.50.2000:FF:000052">
    <property type="entry name" value="Alpha-1,3-glucan synthase Ags2"/>
    <property type="match status" value="1"/>
</dbReference>
<feature type="transmembrane region" description="Helical" evidence="8">
    <location>
        <begin position="2281"/>
        <end position="2301"/>
    </location>
</feature>
<feature type="region of interest" description="Disordered" evidence="7">
    <location>
        <begin position="1680"/>
        <end position="1754"/>
    </location>
</feature>
<dbReference type="Pfam" id="PF26108">
    <property type="entry name" value="GH_Mok13"/>
    <property type="match status" value="1"/>
</dbReference>
<evidence type="ECO:0000256" key="3">
    <source>
        <dbReference type="ARBA" id="ARBA00022676"/>
    </source>
</evidence>
<feature type="compositionally biased region" description="Polar residues" evidence="7">
    <location>
        <begin position="1882"/>
        <end position="1892"/>
    </location>
</feature>
<keyword evidence="5" id="KW-0961">Cell wall biogenesis/degradation</keyword>
<evidence type="ECO:0000256" key="6">
    <source>
        <dbReference type="ARBA" id="ARBA00048960"/>
    </source>
</evidence>
<keyword evidence="3" id="KW-0328">Glycosyltransferase</keyword>
<evidence type="ECO:0000256" key="1">
    <source>
        <dbReference type="ARBA" id="ARBA00006122"/>
    </source>
</evidence>
<dbReference type="Pfam" id="PF26114">
    <property type="entry name" value="Ig_2_Mok13"/>
    <property type="match status" value="1"/>
</dbReference>
<feature type="transmembrane region" description="Helical" evidence="8">
    <location>
        <begin position="2053"/>
        <end position="2075"/>
    </location>
</feature>
<keyword evidence="8" id="KW-1133">Transmembrane helix</keyword>
<dbReference type="PANTHER" id="PTHR47182:SF2">
    <property type="entry name" value="CELL WALL ALPHA-1,3-GLUCAN SYNTHASE AGS1"/>
    <property type="match status" value="1"/>
</dbReference>
<dbReference type="InParanoid" id="A0A1Y2D5Y0"/>
<evidence type="ECO:0000256" key="5">
    <source>
        <dbReference type="ARBA" id="ARBA00023316"/>
    </source>
</evidence>
<evidence type="ECO:0000256" key="9">
    <source>
        <dbReference type="SAM" id="SignalP"/>
    </source>
</evidence>
<dbReference type="InterPro" id="IPR058658">
    <property type="entry name" value="Mok11-13/Ags1-like_Ig_2"/>
</dbReference>
<name>A0A1Y2D5Y0_9PEZI</name>
<dbReference type="STRING" id="1141098.A0A1Y2D5Y0"/>
<evidence type="ECO:0000256" key="8">
    <source>
        <dbReference type="SAM" id="Phobius"/>
    </source>
</evidence>
<dbReference type="GO" id="GO:0047657">
    <property type="term" value="F:alpha-1,3-glucan synthase activity"/>
    <property type="evidence" value="ECO:0007669"/>
    <property type="project" value="UniProtKB-EC"/>
</dbReference>
<dbReference type="GO" id="GO:0070600">
    <property type="term" value="P:fungal-type cell wall (1-&gt;3)-alpha-glucan biosynthetic process"/>
    <property type="evidence" value="ECO:0007669"/>
    <property type="project" value="TreeGrafter"/>
</dbReference>
<sequence length="2352" mass="262691">MFILSLGLVLVSVVSGLKYDPQYEGYNLNENDTDNPLEYWGKWEDHDFYPSPENWRLPFYTLFLDRFVNGDPSNDNINETHFEQDILGTQLRFGGDIDGLADTLDYIQGFGIKAIYVAGSPFINQPWGADSYSPLDLTLLDMHFGNITQWRAAVTEIHRRGMYIILDNTLATMGDLIGFENYLNESAPFWLEEHPALWKTSRHYHDFTYGTEYNETCDMPRFYLDDGEEVDQDVYDQFGGCYDGDFDQFGDTEAFGVYPDWRRQITKFASVQDRLREWVPSVLDKLSHFSCITIASLDIDGFRYDKATQVTVDAEGNFSSHLRECARELGKNNFFIPGEITGGNGFGSIYVGRGRQPSQYLENIEVAVNLTNATTKDIFIRDEGQEALDGAAFHYSIYRNLLRFLGMDGSVEAAYDLPKNWVEAWNTMLTTNDFLNANTGKFDPRHMYGVVNQDVFRWPALTLGIERNLLGLFITTLHMPGIPLLLWGEEQAYYVHDNTASNYMYGRQPISSSQAWQRHGCYSLEATLYYQMPLDAALTGCEDDTVSYDHRDPSHPVRAIIKHMYHLREQFPVLKDGFYLRELSAQTKEVTLPGSSGTPTEFGIWSVMRSEFLGIQDLGNGTSATPVWLLYHNNNVTTTYSFDCTSDDLNKTLIAPFDTNTKVRNLMFPHQRLNLTDSATKLEINGSTEYNGCVDTITMNAYEFRAYVPEASWIPPPPMITKYYPGHDFRIKSSESTTVSISFHASTVMDCDSFTDAISFSSKTLDSSVTPSVDSSTVKCENISETTASYPGAIASAWSWSADVVDLAPGIHQIIVTNASTADLGSFTNSVDRFLIRVGAGDNPLVFQTTSNYSTTLLSKSDSSDGDFILNHTAAGADQFRYSLTWESSWSDWMEYPDSQKSTIKSQSWSGTKSQEWDGEHVIVQYYSKLLGSSAYVQHGDLDYDTPRRFPHLHTSGPFNQYGYDAGLNNVVKQHSVASTWDWHYMDEWYPSAHIQLSVWGMNPDGQPDQSFVYGDIDGDYVLERLPPSSLVESSINITQAPPKPYLSYRIVLQDSTLRYQLQPQGNMYAQLALYILLWIVPIISGLAVVFVFKRSFYKVKFNEFGTHDQSKFGLLVQKTRHKLMGVAGSVPLKTFSSSHLNLAAAEIAAPTKRRTVLIATMEYNIDDWAIKIKIGGLGVMSQLMGSACKHQDLIWVVPCVGGIDYPIDEPAESMLVKIMDQFYEIQVQYHKVDNITFVLLDAPVFRKQSKAEPYPARMDDMESAIYYSAWNQCIAETINRFPVDLYHINDYHGAAALLYLLPKTLPAAMSLHNAEFQGMWPMRTPEESMEVCKVYNLPLEVVREYVQFGSVFNLLNAGASYLRINQGGFGAVGVSKKYGDRSYARYPIFWGLSKIGELPNPDPSDTGEWNKDDCLKEGKLEVDETFEAGRAELKRQAQEWAGLTQNPDAELMVFVGRWSLQKGVDLIADIFPWVLEHYPQTQLICVGPVIDLYGRFAALKLSKLMEQFPGRVFSKPEFTALPPYIFSGAEFALIPSRDEPFGLVAVEFGRKGALGIGGRVGGLGTMPGWWFTVESTKASHLLSQFKHAIVAALETDRPTRALMRAAAAKQRFPVAQWLQKLDKLQSSVIRVHHKNEKKSTKKALALLKNSQNNGSSMALTSDVTTTYADVSQIDVRQIPDHDDDYTLGDYSRNPSGLNTPMMVSRPSSPGLTPRLGSPMSSRPGTPGQSFFNSHDRHDSEMSFPDQWPMGSDLGLERPRGLGIHDNSSRASMLSLDEVVGDRNDFKLQKVDPFFTDQKGDFYSAFEKKLGALTVDNSISELCIEDYLIKSEKEWFEQYRDARLGRSASPSPSVGGRPSSPARSKLRVPAAGGSRPRLPSALMNSSTRVSLDQESDDDMADQRSQFAIPDDYVPPTGLKKYLQYSVGDWPIYSILLAMNQVLSVNSYQVTLLTGEVGQAATKLYTVASIYLVFAILWYTLSRTVPLLYPLAIPFFVYGIAFIILGFSPMASDSDTKGWLQNVATGFYAAASASGAISFAFNFGTDGGSTVTTWIFRMAVIQGLSQLYTIGLWAWGSLISAASANSTASPSLANSPALLGVCLPITLLLWAIGVVVFLGLPDFYRETPGPVPQLWKTLLKRKTIAWYLLAVLIQNYFLSTLYGRNWFFLFSSKVLPVWGVVLLALGFFTIGWAGILYALAVASKSHPWLFPMFAVGLGAPRWAQMFWGTSRIGLWLPWAGGAMASAVLSRMLWLWLGLLDAVSGAGIGVILMLTLTRVHVSAAVASASVLGSIATMLARATAPNNLGPGDVFPDMSKGVSALGTAWFWVVLFLQLFICIGYFKFFRKEQVSKP</sequence>
<dbReference type="Gene3D" id="3.20.20.80">
    <property type="entry name" value="Glycosidases"/>
    <property type="match status" value="2"/>
</dbReference>
<feature type="transmembrane region" description="Helical" evidence="8">
    <location>
        <begin position="2174"/>
        <end position="2199"/>
    </location>
</feature>
<comment type="similarity">
    <text evidence="1">Belongs to the glycosyltransferase group 1 family.</text>
</comment>
<dbReference type="InterPro" id="IPR013534">
    <property type="entry name" value="Starch_synth_cat_dom"/>
</dbReference>
<dbReference type="InterPro" id="IPR058654">
    <property type="entry name" value="Mok11-14/Ags1-like_TM"/>
</dbReference>
<dbReference type="Pfam" id="PF26127">
    <property type="entry name" value="12TM_Mok13"/>
    <property type="match status" value="1"/>
</dbReference>
<dbReference type="InterPro" id="IPR058659">
    <property type="entry name" value="Mok11-13/Ags1-like_CBM"/>
</dbReference>
<dbReference type="SUPFAM" id="SSF53756">
    <property type="entry name" value="UDP-Glycosyltransferase/glycogen phosphorylase"/>
    <property type="match status" value="1"/>
</dbReference>
<feature type="transmembrane region" description="Helical" evidence="8">
    <location>
        <begin position="2253"/>
        <end position="2274"/>
    </location>
</feature>
<dbReference type="FunFam" id="3.40.50.2000:FF:000058">
    <property type="entry name" value="Alpha-1,3-glucan synthase Ags1"/>
    <property type="match status" value="1"/>
</dbReference>
<feature type="compositionally biased region" description="Polar residues" evidence="7">
    <location>
        <begin position="1719"/>
        <end position="1733"/>
    </location>
</feature>
<dbReference type="Pfam" id="PF00128">
    <property type="entry name" value="Alpha-amylase"/>
    <property type="match status" value="1"/>
</dbReference>
<dbReference type="Proteomes" id="UP000193689">
    <property type="component" value="Unassembled WGS sequence"/>
</dbReference>
<dbReference type="CDD" id="cd11323">
    <property type="entry name" value="AmyAc_AGS"/>
    <property type="match status" value="1"/>
</dbReference>
<dbReference type="Gene3D" id="3.40.50.2000">
    <property type="entry name" value="Glycogen Phosphorylase B"/>
    <property type="match status" value="2"/>
</dbReference>
<feature type="transmembrane region" description="Helical" evidence="8">
    <location>
        <begin position="1963"/>
        <end position="1980"/>
    </location>
</feature>
<keyword evidence="9" id="KW-0732">Signal</keyword>
<dbReference type="PANTHER" id="PTHR47182">
    <property type="entry name" value="CELL WALL ALPHA-1,3-GLUCAN SYNTHASE AGS1-RELATED"/>
    <property type="match status" value="1"/>
</dbReference>
<keyword evidence="4" id="KW-0808">Transferase</keyword>